<proteinExistence type="predicted"/>
<dbReference type="RefSeq" id="WP_378167809.1">
    <property type="nucleotide sequence ID" value="NZ_JBHSBU010000001.1"/>
</dbReference>
<keyword evidence="1" id="KW-1133">Transmembrane helix</keyword>
<evidence type="ECO:0000313" key="2">
    <source>
        <dbReference type="EMBL" id="MFC4161640.1"/>
    </source>
</evidence>
<gene>
    <name evidence="2" type="ORF">ACFOW7_20080</name>
</gene>
<feature type="transmembrane region" description="Helical" evidence="1">
    <location>
        <begin position="91"/>
        <end position="114"/>
    </location>
</feature>
<feature type="transmembrane region" description="Helical" evidence="1">
    <location>
        <begin position="49"/>
        <end position="71"/>
    </location>
</feature>
<keyword evidence="1" id="KW-0472">Membrane</keyword>
<comment type="caution">
    <text evidence="2">The sequence shown here is derived from an EMBL/GenBank/DDBJ whole genome shotgun (WGS) entry which is preliminary data.</text>
</comment>
<protein>
    <submittedName>
        <fullName evidence="2">Uncharacterized protein</fullName>
    </submittedName>
</protein>
<evidence type="ECO:0000313" key="3">
    <source>
        <dbReference type="Proteomes" id="UP001595791"/>
    </source>
</evidence>
<sequence>MASHSTAETVSLSHLLYLYLWPFWMFQDVNSGTQLERAAAYRHNREKRVYLPGYICKWSILFGLATQLIAASEALAEAGLLSPFLSVAFEGLIGVFASVAFVVLLQTGVVYVFLCRWRQ</sequence>
<evidence type="ECO:0000256" key="1">
    <source>
        <dbReference type="SAM" id="Phobius"/>
    </source>
</evidence>
<dbReference type="EMBL" id="JBHSBU010000001">
    <property type="protein sequence ID" value="MFC4161640.1"/>
    <property type="molecule type" value="Genomic_DNA"/>
</dbReference>
<accession>A0ABV8MWA9</accession>
<keyword evidence="1" id="KW-0812">Transmembrane</keyword>
<keyword evidence="3" id="KW-1185">Reference proteome</keyword>
<reference evidence="3" key="1">
    <citation type="journal article" date="2019" name="Int. J. Syst. Evol. Microbiol.">
        <title>The Global Catalogue of Microorganisms (GCM) 10K type strain sequencing project: providing services to taxonomists for standard genome sequencing and annotation.</title>
        <authorList>
            <consortium name="The Broad Institute Genomics Platform"/>
            <consortium name="The Broad Institute Genome Sequencing Center for Infectious Disease"/>
            <person name="Wu L."/>
            <person name="Ma J."/>
        </authorList>
    </citation>
    <scope>NUCLEOTIDE SEQUENCE [LARGE SCALE GENOMIC DNA]</scope>
    <source>
        <strain evidence="3">LMG 29894</strain>
    </source>
</reference>
<dbReference type="Proteomes" id="UP001595791">
    <property type="component" value="Unassembled WGS sequence"/>
</dbReference>
<organism evidence="2 3">
    <name type="scientific">Chitinimonas lacunae</name>
    <dbReference type="NCBI Taxonomy" id="1963018"/>
    <lineage>
        <taxon>Bacteria</taxon>
        <taxon>Pseudomonadati</taxon>
        <taxon>Pseudomonadota</taxon>
        <taxon>Betaproteobacteria</taxon>
        <taxon>Neisseriales</taxon>
        <taxon>Chitinibacteraceae</taxon>
        <taxon>Chitinimonas</taxon>
    </lineage>
</organism>
<name>A0ABV8MWA9_9NEIS</name>